<dbReference type="PROSITE" id="PS50199">
    <property type="entry name" value="ZF_RANBP2_2"/>
    <property type="match status" value="1"/>
</dbReference>
<dbReference type="InParanoid" id="F6VM15"/>
<reference evidence="8" key="2">
    <citation type="journal article" date="2008" name="Genome Biol.">
        <title>Improved genome assembly and evidence-based global gene model set for the chordate Ciona intestinalis: new insight into intron and operon populations.</title>
        <authorList>
            <person name="Satou Y."/>
            <person name="Mineta K."/>
            <person name="Ogasawara M."/>
            <person name="Sasakura Y."/>
            <person name="Shoguchi E."/>
            <person name="Ueno K."/>
            <person name="Yamada L."/>
            <person name="Matsumoto J."/>
            <person name="Wasserscheid J."/>
            <person name="Dewar K."/>
            <person name="Wiley G.B."/>
            <person name="Macmil S.L."/>
            <person name="Roe B.A."/>
            <person name="Zeller R.W."/>
            <person name="Hastings K.E."/>
            <person name="Lemaire P."/>
            <person name="Lindquist E."/>
            <person name="Endo T."/>
            <person name="Hotta K."/>
            <person name="Inaba K."/>
        </authorList>
    </citation>
    <scope>NUCLEOTIDE SEQUENCE [LARGE SCALE GENOMIC DNA]</scope>
    <source>
        <strain evidence="8">wild type</strain>
    </source>
</reference>
<dbReference type="SMART" id="SM00547">
    <property type="entry name" value="ZnF_RBZ"/>
    <property type="match status" value="1"/>
</dbReference>
<keyword evidence="5" id="KW-0175">Coiled coil</keyword>
<dbReference type="HOGENOM" id="CLU_818754_0_0_1"/>
<name>F6VM15_CIOIN</name>
<reference evidence="8" key="4">
    <citation type="submission" date="2025-09" db="UniProtKB">
        <authorList>
            <consortium name="Ensembl"/>
        </authorList>
    </citation>
    <scope>IDENTIFICATION</scope>
</reference>
<keyword evidence="1" id="KW-0479">Metal-binding</keyword>
<dbReference type="Proteomes" id="UP000008144">
    <property type="component" value="Chromosome 6"/>
</dbReference>
<keyword evidence="9" id="KW-1185">Reference proteome</keyword>
<dbReference type="Gene3D" id="4.10.1060.10">
    <property type="entry name" value="Zinc finger, RanBP2-type"/>
    <property type="match status" value="1"/>
</dbReference>
<dbReference type="SUPFAM" id="SSF90209">
    <property type="entry name" value="Ran binding protein zinc finger-like"/>
    <property type="match status" value="1"/>
</dbReference>
<dbReference type="AlphaFoldDB" id="F6VM15"/>
<evidence type="ECO:0000256" key="2">
    <source>
        <dbReference type="ARBA" id="ARBA00022771"/>
    </source>
</evidence>
<dbReference type="InterPro" id="IPR001876">
    <property type="entry name" value="Znf_RanBP2"/>
</dbReference>
<keyword evidence="3" id="KW-0862">Zinc</keyword>
<feature type="coiled-coil region" evidence="5">
    <location>
        <begin position="174"/>
        <end position="201"/>
    </location>
</feature>
<feature type="region of interest" description="Disordered" evidence="6">
    <location>
        <begin position="266"/>
        <end position="305"/>
    </location>
</feature>
<dbReference type="Ensembl" id="ENSCINT00000026806.2">
    <property type="protein sequence ID" value="ENSCINP00000026560.2"/>
    <property type="gene ID" value="ENSCING00000014779.2"/>
</dbReference>
<dbReference type="InterPro" id="IPR036443">
    <property type="entry name" value="Znf_RanBP2_sf"/>
</dbReference>
<dbReference type="Pfam" id="PF00641">
    <property type="entry name" value="Zn_ribbon_RanBP"/>
    <property type="match status" value="1"/>
</dbReference>
<evidence type="ECO:0000256" key="6">
    <source>
        <dbReference type="SAM" id="MobiDB-lite"/>
    </source>
</evidence>
<dbReference type="STRING" id="7719.ENSCINP00000026560"/>
<sequence length="339" mass="38652">MTKMNLKRTSYPTITVPKTLENSQAYHVDYPRNTGDSSPQVIRQQSSPSIISPTGVPFLPHSTSQPVMNINQFTPIGNTGFNSPERNSPVMYHMSPNLRRKSAPATDTRPFLKTNTRRTVSQIPQHIAPPNGLPGSSYLKDSFLPTLSDPLEKVDEVPTVDTGYNDDDYTNALLQHQTERMNRLRAEYNAKKCELENLGGDVSHLEEKVQQRNLRHKSPSSLQVEIGRLREINRQLEIDCNCMYKEVDLFSKDGDNTREDFYSRYNRPASVKPQQTKQRKASLRQFTSVQDLPPPPPPPPDDEPKWRCSHCTFDNHAALNKCEMCEFPREVQSSRARIT</sequence>
<reference evidence="8" key="3">
    <citation type="submission" date="2025-08" db="UniProtKB">
        <authorList>
            <consortium name="Ensembl"/>
        </authorList>
    </citation>
    <scope>IDENTIFICATION</scope>
</reference>
<evidence type="ECO:0000256" key="3">
    <source>
        <dbReference type="ARBA" id="ARBA00022833"/>
    </source>
</evidence>
<dbReference type="FunCoup" id="F6VM15">
    <property type="interactions" value="1"/>
</dbReference>
<evidence type="ECO:0000256" key="1">
    <source>
        <dbReference type="ARBA" id="ARBA00022723"/>
    </source>
</evidence>
<evidence type="ECO:0000256" key="5">
    <source>
        <dbReference type="SAM" id="Coils"/>
    </source>
</evidence>
<organism evidence="8 9">
    <name type="scientific">Ciona intestinalis</name>
    <name type="common">Transparent sea squirt</name>
    <name type="synonym">Ascidia intestinalis</name>
    <dbReference type="NCBI Taxonomy" id="7719"/>
    <lineage>
        <taxon>Eukaryota</taxon>
        <taxon>Metazoa</taxon>
        <taxon>Chordata</taxon>
        <taxon>Tunicata</taxon>
        <taxon>Ascidiacea</taxon>
        <taxon>Phlebobranchia</taxon>
        <taxon>Cionidae</taxon>
        <taxon>Ciona</taxon>
    </lineage>
</organism>
<dbReference type="GO" id="GO:0008270">
    <property type="term" value="F:zinc ion binding"/>
    <property type="evidence" value="ECO:0007669"/>
    <property type="project" value="UniProtKB-KW"/>
</dbReference>
<dbReference type="PROSITE" id="PS01358">
    <property type="entry name" value="ZF_RANBP2_1"/>
    <property type="match status" value="1"/>
</dbReference>
<dbReference type="PANTHER" id="PTHR46253">
    <property type="entry name" value="TGF-BETA-ACTIVATED KINASE 1 AND MAP3K7-BINDING PROTEIN TAB"/>
    <property type="match status" value="1"/>
</dbReference>
<proteinExistence type="predicted"/>
<reference evidence="9" key="1">
    <citation type="journal article" date="2002" name="Science">
        <title>The draft genome of Ciona intestinalis: insights into chordate and vertebrate origins.</title>
        <authorList>
            <person name="Dehal P."/>
            <person name="Satou Y."/>
            <person name="Campbell R.K."/>
            <person name="Chapman J."/>
            <person name="Degnan B."/>
            <person name="De Tomaso A."/>
            <person name="Davidson B."/>
            <person name="Di Gregorio A."/>
            <person name="Gelpke M."/>
            <person name="Goodstein D.M."/>
            <person name="Harafuji N."/>
            <person name="Hastings K.E."/>
            <person name="Ho I."/>
            <person name="Hotta K."/>
            <person name="Huang W."/>
            <person name="Kawashima T."/>
            <person name="Lemaire P."/>
            <person name="Martinez D."/>
            <person name="Meinertzhagen I.A."/>
            <person name="Necula S."/>
            <person name="Nonaka M."/>
            <person name="Putnam N."/>
            <person name="Rash S."/>
            <person name="Saiga H."/>
            <person name="Satake M."/>
            <person name="Terry A."/>
            <person name="Yamada L."/>
            <person name="Wang H.G."/>
            <person name="Awazu S."/>
            <person name="Azumi K."/>
            <person name="Boore J."/>
            <person name="Branno M."/>
            <person name="Chin-Bow S."/>
            <person name="DeSantis R."/>
            <person name="Doyle S."/>
            <person name="Francino P."/>
            <person name="Keys D.N."/>
            <person name="Haga S."/>
            <person name="Hayashi H."/>
            <person name="Hino K."/>
            <person name="Imai K.S."/>
            <person name="Inaba K."/>
            <person name="Kano S."/>
            <person name="Kobayashi K."/>
            <person name="Kobayashi M."/>
            <person name="Lee B.I."/>
            <person name="Makabe K.W."/>
            <person name="Manohar C."/>
            <person name="Matassi G."/>
            <person name="Medina M."/>
            <person name="Mochizuki Y."/>
            <person name="Mount S."/>
            <person name="Morishita T."/>
            <person name="Miura S."/>
            <person name="Nakayama A."/>
            <person name="Nishizaka S."/>
            <person name="Nomoto H."/>
            <person name="Ohta F."/>
            <person name="Oishi K."/>
            <person name="Rigoutsos I."/>
            <person name="Sano M."/>
            <person name="Sasaki A."/>
            <person name="Sasakura Y."/>
            <person name="Shoguchi E."/>
            <person name="Shin-i T."/>
            <person name="Spagnuolo A."/>
            <person name="Stainier D."/>
            <person name="Suzuki M.M."/>
            <person name="Tassy O."/>
            <person name="Takatori N."/>
            <person name="Tokuoka M."/>
            <person name="Yagi K."/>
            <person name="Yoshizaki F."/>
            <person name="Wada S."/>
            <person name="Zhang C."/>
            <person name="Hyatt P.D."/>
            <person name="Larimer F."/>
            <person name="Detter C."/>
            <person name="Doggett N."/>
            <person name="Glavina T."/>
            <person name="Hawkins T."/>
            <person name="Richardson P."/>
            <person name="Lucas S."/>
            <person name="Kohara Y."/>
            <person name="Levine M."/>
            <person name="Satoh N."/>
            <person name="Rokhsar D.S."/>
        </authorList>
    </citation>
    <scope>NUCLEOTIDE SEQUENCE [LARGE SCALE GENOMIC DNA]</scope>
</reference>
<evidence type="ECO:0000313" key="9">
    <source>
        <dbReference type="Proteomes" id="UP000008144"/>
    </source>
</evidence>
<keyword evidence="2 4" id="KW-0863">Zinc-finger</keyword>
<dbReference type="EMBL" id="EAAA01002273">
    <property type="status" value="NOT_ANNOTATED_CDS"/>
    <property type="molecule type" value="Genomic_DNA"/>
</dbReference>
<feature type="domain" description="RanBP2-type" evidence="7">
    <location>
        <begin position="302"/>
        <end position="331"/>
    </location>
</feature>
<protein>
    <recommendedName>
        <fullName evidence="7">RanBP2-type domain-containing protein</fullName>
    </recommendedName>
</protein>
<evidence type="ECO:0000313" key="8">
    <source>
        <dbReference type="Ensembl" id="ENSCINP00000026560.2"/>
    </source>
</evidence>
<evidence type="ECO:0000259" key="7">
    <source>
        <dbReference type="PROSITE" id="PS50199"/>
    </source>
</evidence>
<dbReference type="GeneTree" id="ENSGT00940000171553"/>
<evidence type="ECO:0000256" key="4">
    <source>
        <dbReference type="PROSITE-ProRule" id="PRU00322"/>
    </source>
</evidence>
<accession>F6VM15</accession>
<dbReference type="PANTHER" id="PTHR46253:SF1">
    <property type="entry name" value="TAB2"/>
    <property type="match status" value="1"/>
</dbReference>